<dbReference type="AlphaFoldDB" id="B4DFT1"/>
<feature type="region of interest" description="Disordered" evidence="1">
    <location>
        <begin position="100"/>
        <end position="136"/>
    </location>
</feature>
<proteinExistence type="evidence at transcript level"/>
<evidence type="ECO:0000313" key="2">
    <source>
        <dbReference type="EMBL" id="BAG57542.1"/>
    </source>
</evidence>
<dbReference type="ProteomicsDB" id="4076"/>
<feature type="region of interest" description="Disordered" evidence="1">
    <location>
        <begin position="30"/>
        <end position="67"/>
    </location>
</feature>
<dbReference type="EMBL" id="AK294246">
    <property type="protein sequence ID" value="BAG57542.1"/>
    <property type="molecule type" value="mRNA"/>
</dbReference>
<feature type="compositionally biased region" description="Basic and acidic residues" evidence="1">
    <location>
        <begin position="123"/>
        <end position="136"/>
    </location>
</feature>
<protein>
    <submittedName>
        <fullName evidence="2">cDNA FLJ51540</fullName>
    </submittedName>
</protein>
<organism evidence="2">
    <name type="scientific">Homo sapiens</name>
    <name type="common">Human</name>
    <dbReference type="NCBI Taxonomy" id="9606"/>
    <lineage>
        <taxon>Eukaryota</taxon>
        <taxon>Metazoa</taxon>
        <taxon>Chordata</taxon>
        <taxon>Craniata</taxon>
        <taxon>Vertebrata</taxon>
        <taxon>Euteleostomi</taxon>
        <taxon>Mammalia</taxon>
        <taxon>Eutheria</taxon>
        <taxon>Euarchontoglires</taxon>
        <taxon>Primates</taxon>
        <taxon>Haplorrhini</taxon>
        <taxon>Catarrhini</taxon>
        <taxon>Hominidae</taxon>
        <taxon>Homo</taxon>
    </lineage>
</organism>
<evidence type="ECO:0000256" key="1">
    <source>
        <dbReference type="SAM" id="MobiDB-lite"/>
    </source>
</evidence>
<accession>B4DFT1</accession>
<sequence length="172" mass="17553">MDPEDEGVAGVMSVGPPAARLQVTITTITTAAGSGQASPAQTDPFTSRRDESGTAVNALDTWGNSDAGRGVVTVLAGQRGGRDSNQAPGPRMRMLHAALSSPAPRSPCPGAWAQPLGGNDGSPRTECDESDHQGRPLRDCGRTAVQGGQCLQGHLAIRAPLSRQSGCGLCSP</sequence>
<name>B4DFT1_HUMAN</name>
<reference evidence="2" key="1">
    <citation type="submission" date="2007-10" db="EMBL/GenBank/DDBJ databases">
        <title>NEDO human cDNA sequencing project focused on splicing variants.</title>
        <authorList>
            <person name="Wakamatsu A."/>
            <person name="Yamamoto J."/>
            <person name="Kimura K."/>
            <person name="Ishii S."/>
            <person name="Watanabe K."/>
            <person name="Sugiyama A."/>
            <person name="Murakawa K."/>
            <person name="Kaida T."/>
            <person name="Tsuchiya K."/>
            <person name="Fukuzumi Y."/>
            <person name="Kumagai A."/>
            <person name="Oishi Y."/>
            <person name="Yamamoto S."/>
            <person name="Ono Y."/>
            <person name="Komori Y."/>
            <person name="Yamazaki M."/>
            <person name="Kisu Y."/>
            <person name="Nishikawa T."/>
            <person name="Sugano S."/>
            <person name="Nomura N."/>
            <person name="Isogai T."/>
        </authorList>
    </citation>
    <scope>NUCLEOTIDE SEQUENCE</scope>
    <source>
        <tissue evidence="2">Amygdala</tissue>
    </source>
</reference>
<feature type="compositionally biased region" description="Polar residues" evidence="1">
    <location>
        <begin position="33"/>
        <end position="45"/>
    </location>
</feature>
<dbReference type="PeptideAtlas" id="B4DFT1"/>